<organism evidence="1 2">
    <name type="scientific">Lineolata rhizophorae</name>
    <dbReference type="NCBI Taxonomy" id="578093"/>
    <lineage>
        <taxon>Eukaryota</taxon>
        <taxon>Fungi</taxon>
        <taxon>Dikarya</taxon>
        <taxon>Ascomycota</taxon>
        <taxon>Pezizomycotina</taxon>
        <taxon>Dothideomycetes</taxon>
        <taxon>Dothideomycetes incertae sedis</taxon>
        <taxon>Lineolatales</taxon>
        <taxon>Lineolataceae</taxon>
        <taxon>Lineolata</taxon>
    </lineage>
</organism>
<name>A0A6A6P0E6_9PEZI</name>
<dbReference type="EMBL" id="MU001681">
    <property type="protein sequence ID" value="KAF2457278.1"/>
    <property type="molecule type" value="Genomic_DNA"/>
</dbReference>
<dbReference type="Proteomes" id="UP000799766">
    <property type="component" value="Unassembled WGS sequence"/>
</dbReference>
<proteinExistence type="predicted"/>
<evidence type="ECO:0000313" key="1">
    <source>
        <dbReference type="EMBL" id="KAF2457278.1"/>
    </source>
</evidence>
<protein>
    <submittedName>
        <fullName evidence="1">Uncharacterized protein</fullName>
    </submittedName>
</protein>
<reference evidence="1" key="1">
    <citation type="journal article" date="2020" name="Stud. Mycol.">
        <title>101 Dothideomycetes genomes: a test case for predicting lifestyles and emergence of pathogens.</title>
        <authorList>
            <person name="Haridas S."/>
            <person name="Albert R."/>
            <person name="Binder M."/>
            <person name="Bloem J."/>
            <person name="Labutti K."/>
            <person name="Salamov A."/>
            <person name="Andreopoulos B."/>
            <person name="Baker S."/>
            <person name="Barry K."/>
            <person name="Bills G."/>
            <person name="Bluhm B."/>
            <person name="Cannon C."/>
            <person name="Castanera R."/>
            <person name="Culley D."/>
            <person name="Daum C."/>
            <person name="Ezra D."/>
            <person name="Gonzalez J."/>
            <person name="Henrissat B."/>
            <person name="Kuo A."/>
            <person name="Liang C."/>
            <person name="Lipzen A."/>
            <person name="Lutzoni F."/>
            <person name="Magnuson J."/>
            <person name="Mondo S."/>
            <person name="Nolan M."/>
            <person name="Ohm R."/>
            <person name="Pangilinan J."/>
            <person name="Park H.-J."/>
            <person name="Ramirez L."/>
            <person name="Alfaro M."/>
            <person name="Sun H."/>
            <person name="Tritt A."/>
            <person name="Yoshinaga Y."/>
            <person name="Zwiers L.-H."/>
            <person name="Turgeon B."/>
            <person name="Goodwin S."/>
            <person name="Spatafora J."/>
            <person name="Crous P."/>
            <person name="Grigoriev I."/>
        </authorList>
    </citation>
    <scope>NUCLEOTIDE SEQUENCE</scope>
    <source>
        <strain evidence="1">ATCC 16933</strain>
    </source>
</reference>
<dbReference type="AlphaFoldDB" id="A0A6A6P0E6"/>
<keyword evidence="2" id="KW-1185">Reference proteome</keyword>
<accession>A0A6A6P0E6</accession>
<evidence type="ECO:0000313" key="2">
    <source>
        <dbReference type="Proteomes" id="UP000799766"/>
    </source>
</evidence>
<gene>
    <name evidence="1" type="ORF">BDY21DRAFT_345425</name>
</gene>
<sequence length="67" mass="7192">MCDTTTLMHLGNGLFLSSTRPSGIKIPSSARPSRASVTVSLDSESSGLEMVRCREVRLCTSSNELAF</sequence>